<sequence length="158" mass="16262">MSQASVTRAAVDDHPFLRRALRAGVVNHAAAARFLDVEGDEDAVSAALRRYAEDLPPLDVAERAGSVTMESGLGPSEDGVLVVAGRGYAPGEGRLTGLLANGDVDARTLAAVLDRLHVADIDPDAAGVADGTLAVVVDRRDGADALRVVESALEGVPE</sequence>
<organism evidence="1 2">
    <name type="scientific">Halobacterium bonnevillei</name>
    <dbReference type="NCBI Taxonomy" id="2692200"/>
    <lineage>
        <taxon>Archaea</taxon>
        <taxon>Methanobacteriati</taxon>
        <taxon>Methanobacteriota</taxon>
        <taxon>Stenosarchaea group</taxon>
        <taxon>Halobacteria</taxon>
        <taxon>Halobacteriales</taxon>
        <taxon>Halobacteriaceae</taxon>
        <taxon>Halobacterium</taxon>
    </lineage>
</organism>
<dbReference type="InterPro" id="IPR055945">
    <property type="entry name" value="DUF7523"/>
</dbReference>
<comment type="caution">
    <text evidence="1">The sequence shown here is derived from an EMBL/GenBank/DDBJ whole genome shotgun (WGS) entry which is preliminary data.</text>
</comment>
<dbReference type="OrthoDB" id="213717at2157"/>
<dbReference type="EMBL" id="WUUU01000125">
    <property type="protein sequence ID" value="MXR21558.1"/>
    <property type="molecule type" value="Genomic_DNA"/>
</dbReference>
<keyword evidence="2" id="KW-1185">Reference proteome</keyword>
<gene>
    <name evidence="1" type="ORF">GRX66_13430</name>
</gene>
<protein>
    <submittedName>
        <fullName evidence="1">Uncharacterized protein</fullName>
    </submittedName>
</protein>
<proteinExistence type="predicted"/>
<dbReference type="RefSeq" id="WP_159527020.1">
    <property type="nucleotide sequence ID" value="NZ_WUUU01000125.1"/>
</dbReference>
<dbReference type="Proteomes" id="UP000471521">
    <property type="component" value="Unassembled WGS sequence"/>
</dbReference>
<reference evidence="1 2" key="1">
    <citation type="submission" date="2019-12" db="EMBL/GenBank/DDBJ databases">
        <title>Isolation and characterization of three novel carbon monoxide-oxidizing members of Halobacteria from salione crusts and soils.</title>
        <authorList>
            <person name="Myers M.R."/>
            <person name="King G.M."/>
        </authorList>
    </citation>
    <scope>NUCLEOTIDE SEQUENCE [LARGE SCALE GENOMIC DNA]</scope>
    <source>
        <strain evidence="1 2">PCN9</strain>
    </source>
</reference>
<dbReference type="AlphaFoldDB" id="A0A6B0SIM0"/>
<accession>A0A6B0SIM0</accession>
<name>A0A6B0SIM0_9EURY</name>
<evidence type="ECO:0000313" key="2">
    <source>
        <dbReference type="Proteomes" id="UP000471521"/>
    </source>
</evidence>
<dbReference type="Pfam" id="PF24367">
    <property type="entry name" value="DUF7523"/>
    <property type="match status" value="1"/>
</dbReference>
<evidence type="ECO:0000313" key="1">
    <source>
        <dbReference type="EMBL" id="MXR21558.1"/>
    </source>
</evidence>